<comment type="cofactor">
    <cofactor evidence="1">
        <name>FMN</name>
        <dbReference type="ChEBI" id="CHEBI:58210"/>
    </cofactor>
</comment>
<evidence type="ECO:0000256" key="16">
    <source>
        <dbReference type="ARBA" id="ARBA00022857"/>
    </source>
</evidence>
<evidence type="ECO:0000256" key="12">
    <source>
        <dbReference type="ARBA" id="ARBA00022723"/>
    </source>
</evidence>
<dbReference type="GO" id="GO:0005737">
    <property type="term" value="C:cytoplasm"/>
    <property type="evidence" value="ECO:0007669"/>
    <property type="project" value="UniProtKB-SubCell"/>
</dbReference>
<keyword evidence="30" id="KW-1185">Reference proteome</keyword>
<keyword evidence="16" id="KW-0521">NADP</keyword>
<evidence type="ECO:0000259" key="28">
    <source>
        <dbReference type="Pfam" id="PF01207"/>
    </source>
</evidence>
<evidence type="ECO:0000256" key="7">
    <source>
        <dbReference type="ARBA" id="ARBA00022490"/>
    </source>
</evidence>
<proteinExistence type="inferred from homology"/>
<evidence type="ECO:0000256" key="13">
    <source>
        <dbReference type="ARBA" id="ARBA00022737"/>
    </source>
</evidence>
<name>A0AAD6I973_PENCN</name>
<evidence type="ECO:0000256" key="21">
    <source>
        <dbReference type="ARBA" id="ARBA00045934"/>
    </source>
</evidence>
<feature type="signal peptide" evidence="27">
    <location>
        <begin position="1"/>
        <end position="19"/>
    </location>
</feature>
<dbReference type="InterPro" id="IPR018517">
    <property type="entry name" value="tRNA_hU_synthase_CS"/>
</dbReference>
<feature type="compositionally biased region" description="Basic and acidic residues" evidence="26">
    <location>
        <begin position="110"/>
        <end position="121"/>
    </location>
</feature>
<comment type="catalytic activity">
    <reaction evidence="24">
        <text>a 5,6-dihydrouridine in mRNA + NADP(+) = a uridine in mRNA + NADPH + H(+)</text>
        <dbReference type="Rhea" id="RHEA:69855"/>
        <dbReference type="Rhea" id="RHEA-COMP:14658"/>
        <dbReference type="Rhea" id="RHEA-COMP:17789"/>
        <dbReference type="ChEBI" id="CHEBI:15378"/>
        <dbReference type="ChEBI" id="CHEBI:57783"/>
        <dbReference type="ChEBI" id="CHEBI:58349"/>
        <dbReference type="ChEBI" id="CHEBI:65315"/>
        <dbReference type="ChEBI" id="CHEBI:74443"/>
    </reaction>
    <physiologicalReaction direction="right-to-left" evidence="24">
        <dbReference type="Rhea" id="RHEA:69857"/>
    </physiologicalReaction>
</comment>
<keyword evidence="19" id="KW-0539">Nucleus</keyword>
<evidence type="ECO:0000256" key="24">
    <source>
        <dbReference type="ARBA" id="ARBA00049447"/>
    </source>
</evidence>
<dbReference type="AlphaFoldDB" id="A0AAD6I973"/>
<evidence type="ECO:0000256" key="22">
    <source>
        <dbReference type="ARBA" id="ARBA00048266"/>
    </source>
</evidence>
<evidence type="ECO:0000313" key="29">
    <source>
        <dbReference type="EMBL" id="KAJ6035669.1"/>
    </source>
</evidence>
<keyword evidence="17" id="KW-0560">Oxidoreductase</keyword>
<dbReference type="GO" id="GO:0008270">
    <property type="term" value="F:zinc ion binding"/>
    <property type="evidence" value="ECO:0007669"/>
    <property type="project" value="UniProtKB-KW"/>
</dbReference>
<feature type="region of interest" description="Disordered" evidence="26">
    <location>
        <begin position="27"/>
        <end position="144"/>
    </location>
</feature>
<reference evidence="29" key="2">
    <citation type="submission" date="2023-01" db="EMBL/GenBank/DDBJ databases">
        <authorList>
            <person name="Petersen C."/>
        </authorList>
    </citation>
    <scope>NUCLEOTIDE SEQUENCE</scope>
    <source>
        <strain evidence="29">IBT 15450</strain>
    </source>
</reference>
<keyword evidence="15" id="KW-0862">Zinc</keyword>
<dbReference type="GO" id="GO:0006397">
    <property type="term" value="P:mRNA processing"/>
    <property type="evidence" value="ECO:0007669"/>
    <property type="project" value="UniProtKB-KW"/>
</dbReference>
<evidence type="ECO:0000256" key="5">
    <source>
        <dbReference type="ARBA" id="ARBA00012376"/>
    </source>
</evidence>
<evidence type="ECO:0000256" key="25">
    <source>
        <dbReference type="ARBA" id="ARBA00049513"/>
    </source>
</evidence>
<dbReference type="CDD" id="cd02801">
    <property type="entry name" value="DUS_like_FMN"/>
    <property type="match status" value="1"/>
</dbReference>
<keyword evidence="27" id="KW-0732">Signal</keyword>
<keyword evidence="8" id="KW-0285">Flavoprotein</keyword>
<organism evidence="29 30">
    <name type="scientific">Penicillium canescens</name>
    <dbReference type="NCBI Taxonomy" id="5083"/>
    <lineage>
        <taxon>Eukaryota</taxon>
        <taxon>Fungi</taxon>
        <taxon>Dikarya</taxon>
        <taxon>Ascomycota</taxon>
        <taxon>Pezizomycotina</taxon>
        <taxon>Eurotiomycetes</taxon>
        <taxon>Eurotiomycetidae</taxon>
        <taxon>Eurotiales</taxon>
        <taxon>Aspergillaceae</taxon>
        <taxon>Penicillium</taxon>
    </lineage>
</organism>
<keyword evidence="18" id="KW-0520">NAD</keyword>
<comment type="subcellular location">
    <subcellularLocation>
        <location evidence="3">Cytoplasm</location>
    </subcellularLocation>
    <subcellularLocation>
        <location evidence="2">Nucleus</location>
    </subcellularLocation>
</comment>
<comment type="catalytic activity">
    <reaction evidence="23">
        <text>a 5,6-dihydrouridine in mRNA + NAD(+) = a uridine in mRNA + NADH + H(+)</text>
        <dbReference type="Rhea" id="RHEA:69851"/>
        <dbReference type="Rhea" id="RHEA-COMP:14658"/>
        <dbReference type="Rhea" id="RHEA-COMP:17789"/>
        <dbReference type="ChEBI" id="CHEBI:15378"/>
        <dbReference type="ChEBI" id="CHEBI:57540"/>
        <dbReference type="ChEBI" id="CHEBI:57945"/>
        <dbReference type="ChEBI" id="CHEBI:65315"/>
        <dbReference type="ChEBI" id="CHEBI:74443"/>
    </reaction>
    <physiologicalReaction direction="right-to-left" evidence="23">
        <dbReference type="Rhea" id="RHEA:69853"/>
    </physiologicalReaction>
</comment>
<dbReference type="InterPro" id="IPR013785">
    <property type="entry name" value="Aldolase_TIM"/>
</dbReference>
<evidence type="ECO:0000313" key="30">
    <source>
        <dbReference type="Proteomes" id="UP001219568"/>
    </source>
</evidence>
<keyword evidence="11" id="KW-0819">tRNA processing</keyword>
<evidence type="ECO:0000256" key="6">
    <source>
        <dbReference type="ARBA" id="ARBA00022143"/>
    </source>
</evidence>
<evidence type="ECO:0000256" key="3">
    <source>
        <dbReference type="ARBA" id="ARBA00004496"/>
    </source>
</evidence>
<dbReference type="GO" id="GO:0003723">
    <property type="term" value="F:RNA binding"/>
    <property type="evidence" value="ECO:0007669"/>
    <property type="project" value="TreeGrafter"/>
</dbReference>
<dbReference type="InterPro" id="IPR035587">
    <property type="entry name" value="DUS-like_FMN-bd"/>
</dbReference>
<feature type="chain" id="PRO_5041939733" description="tRNA-dihydrouridine(47) synthase [NAD(P)(+)]" evidence="27">
    <location>
        <begin position="20"/>
        <end position="777"/>
    </location>
</feature>
<keyword evidence="9" id="KW-0288">FMN</keyword>
<dbReference type="GO" id="GO:0005634">
    <property type="term" value="C:nucleus"/>
    <property type="evidence" value="ECO:0007669"/>
    <property type="project" value="UniProtKB-SubCell"/>
</dbReference>
<keyword evidence="12" id="KW-0479">Metal-binding</keyword>
<dbReference type="Pfam" id="PF01207">
    <property type="entry name" value="Dus"/>
    <property type="match status" value="2"/>
</dbReference>
<dbReference type="SUPFAM" id="SSF51395">
    <property type="entry name" value="FMN-linked oxidoreductases"/>
    <property type="match status" value="1"/>
</dbReference>
<evidence type="ECO:0000256" key="20">
    <source>
        <dbReference type="ARBA" id="ARBA00031322"/>
    </source>
</evidence>
<feature type="compositionally biased region" description="Basic and acidic residues" evidence="26">
    <location>
        <begin position="54"/>
        <end position="101"/>
    </location>
</feature>
<dbReference type="EMBL" id="JAQJZL010000010">
    <property type="protein sequence ID" value="KAJ6035669.1"/>
    <property type="molecule type" value="Genomic_DNA"/>
</dbReference>
<evidence type="ECO:0000256" key="11">
    <source>
        <dbReference type="ARBA" id="ARBA00022694"/>
    </source>
</evidence>
<reference evidence="29" key="1">
    <citation type="journal article" date="2023" name="IMA Fungus">
        <title>Comparative genomic study of the Penicillium genus elucidates a diverse pangenome and 15 lateral gene transfer events.</title>
        <authorList>
            <person name="Petersen C."/>
            <person name="Sorensen T."/>
            <person name="Nielsen M.R."/>
            <person name="Sondergaard T.E."/>
            <person name="Sorensen J.L."/>
            <person name="Fitzpatrick D.A."/>
            <person name="Frisvad J.C."/>
            <person name="Nielsen K.L."/>
        </authorList>
    </citation>
    <scope>NUCLEOTIDE SEQUENCE</scope>
    <source>
        <strain evidence="29">IBT 15450</strain>
    </source>
</reference>
<evidence type="ECO:0000256" key="27">
    <source>
        <dbReference type="SAM" id="SignalP"/>
    </source>
</evidence>
<dbReference type="PANTHER" id="PTHR45846">
    <property type="entry name" value="TRNA-DIHYDROURIDINE(47) SYNTHASE [NAD(P)(+)]-LIKE"/>
    <property type="match status" value="1"/>
</dbReference>
<dbReference type="EC" id="1.3.1.89" evidence="5"/>
<evidence type="ECO:0000256" key="26">
    <source>
        <dbReference type="SAM" id="MobiDB-lite"/>
    </source>
</evidence>
<evidence type="ECO:0000256" key="9">
    <source>
        <dbReference type="ARBA" id="ARBA00022643"/>
    </source>
</evidence>
<accession>A0AAD6I973</accession>
<evidence type="ECO:0000256" key="10">
    <source>
        <dbReference type="ARBA" id="ARBA00022664"/>
    </source>
</evidence>
<comment type="catalytic activity">
    <reaction evidence="22">
        <text>5,6-dihydrouridine(47) in tRNA + NAD(+) = uridine(47) in tRNA + NADH + H(+)</text>
        <dbReference type="Rhea" id="RHEA:53364"/>
        <dbReference type="Rhea" id="RHEA-COMP:13539"/>
        <dbReference type="Rhea" id="RHEA-COMP:13540"/>
        <dbReference type="ChEBI" id="CHEBI:15378"/>
        <dbReference type="ChEBI" id="CHEBI:57540"/>
        <dbReference type="ChEBI" id="CHEBI:57945"/>
        <dbReference type="ChEBI" id="CHEBI:65315"/>
        <dbReference type="ChEBI" id="CHEBI:74443"/>
        <dbReference type="EC" id="1.3.1.89"/>
    </reaction>
    <physiologicalReaction direction="right-to-left" evidence="22">
        <dbReference type="Rhea" id="RHEA:53366"/>
    </physiologicalReaction>
</comment>
<dbReference type="FunFam" id="3.20.20.70:FF:000145">
    <property type="entry name" value="tRNA-dihydrouridine(47) synthase [NAD(P)(+)]"/>
    <property type="match status" value="1"/>
</dbReference>
<gene>
    <name evidence="29" type="ORF">N7460_009844</name>
</gene>
<sequence>MQSFGGVLALLLVSRISDCLLDQMEAEPARINSVPDVEAQKRDANDNSAAMEEPPAKKARLEETPSSDRQDMRDRGVAPIKAEYRIEVVRPQPKEQSKDEIGPDDAAEAAPRDDRDTDKMSKKEKKKKFSGQNTNRSYGKSQDEKGLCATRMTANEFSAAECKFGDTCRFEHDLRRYLKEHKREDLTTFKVCPIYEAQGRCSAGWRCRLVGSHSTERETEDGRKELILLEDAELVEKARPRVPGATPDGVVNIIPADARVTLTRKKEKTPRADAYNTWVNKVSAELEKTLHKRNTVRENGELVDPAKENEKKGDDVKEKTIDGGANEEVKDKVEEKAEKKEALEENRAQFTEPPFLPSEKRRIYFGPETPTLAPLTTQGNMPFRRLCEDLGAQFTYSEMAMSMPLIQGAKSEWTLLKAHESELAPPTVIPGDNIVQGYDNSKDSKFGAQIAANKPWQACKATEVLSKFTPNLRVIDLNCGCPIELVFRDGAGSALLDHGSKLEKMIRGMNTVSQEIPITVKIRTGTKDNQPNALKLVERLVLGGYESSLLDVGPPGAAAITLHGRSRQQRYTRQADWGYISETAALIKRLNEKKDSLTDTIREPDARFMPNGGKTYFLGNGDCYSHVDYDDHVNNAGVDSVMVARGALIKPWVFEEIQTGQYLDKSATERLAYIERFAKYGLQAWGSDEHGVGTTRRFLLEWLSFAYRYVPIGLLEYLPPNIQDRPPAWRGRNELETLMGSGNYKDWIKITEMFLGPAHKDFKFEPKHKSNSYEAEG</sequence>
<evidence type="ECO:0000256" key="15">
    <source>
        <dbReference type="ARBA" id="ARBA00022833"/>
    </source>
</evidence>
<protein>
    <recommendedName>
        <fullName evidence="6">tRNA-dihydrouridine(47) synthase [NAD(P)(+)]</fullName>
        <ecNumber evidence="5">1.3.1.89</ecNumber>
    </recommendedName>
    <alternativeName>
        <fullName evidence="20">tRNA-dihydrouridine synthase 3</fullName>
    </alternativeName>
</protein>
<dbReference type="GO" id="GO:0102265">
    <property type="term" value="F:tRNA-dihydrouridine47 synthase activity"/>
    <property type="evidence" value="ECO:0007669"/>
    <property type="project" value="UniProtKB-EC"/>
</dbReference>
<evidence type="ECO:0000256" key="4">
    <source>
        <dbReference type="ARBA" id="ARBA00005451"/>
    </source>
</evidence>
<evidence type="ECO:0000256" key="14">
    <source>
        <dbReference type="ARBA" id="ARBA00022771"/>
    </source>
</evidence>
<keyword evidence="14" id="KW-0863">Zinc-finger</keyword>
<dbReference type="Gene3D" id="4.10.1000.10">
    <property type="entry name" value="Zinc finger, CCCH-type"/>
    <property type="match status" value="1"/>
</dbReference>
<dbReference type="Pfam" id="PF25585">
    <property type="entry name" value="zf-CCCH_DUS3L"/>
    <property type="match status" value="1"/>
</dbReference>
<dbReference type="Proteomes" id="UP001219568">
    <property type="component" value="Unassembled WGS sequence"/>
</dbReference>
<dbReference type="PROSITE" id="PS01136">
    <property type="entry name" value="UPF0034"/>
    <property type="match status" value="1"/>
</dbReference>
<dbReference type="GO" id="GO:0050660">
    <property type="term" value="F:flavin adenine dinucleotide binding"/>
    <property type="evidence" value="ECO:0007669"/>
    <property type="project" value="InterPro"/>
</dbReference>
<comment type="similarity">
    <text evidence="4">Belongs to the Dus family. Dus3 subfamily.</text>
</comment>
<keyword evidence="10" id="KW-0507">mRNA processing</keyword>
<feature type="domain" description="DUS-like FMN-binding" evidence="28">
    <location>
        <begin position="372"/>
        <end position="582"/>
    </location>
</feature>
<evidence type="ECO:0000256" key="17">
    <source>
        <dbReference type="ARBA" id="ARBA00023002"/>
    </source>
</evidence>
<evidence type="ECO:0000256" key="8">
    <source>
        <dbReference type="ARBA" id="ARBA00022630"/>
    </source>
</evidence>
<evidence type="ECO:0000256" key="1">
    <source>
        <dbReference type="ARBA" id="ARBA00001917"/>
    </source>
</evidence>
<feature type="domain" description="DUS-like FMN-binding" evidence="28">
    <location>
        <begin position="617"/>
        <end position="665"/>
    </location>
</feature>
<dbReference type="Gene3D" id="3.20.20.70">
    <property type="entry name" value="Aldolase class I"/>
    <property type="match status" value="1"/>
</dbReference>
<evidence type="ECO:0000256" key="19">
    <source>
        <dbReference type="ARBA" id="ARBA00023242"/>
    </source>
</evidence>
<evidence type="ECO:0000256" key="2">
    <source>
        <dbReference type="ARBA" id="ARBA00004123"/>
    </source>
</evidence>
<keyword evidence="13" id="KW-0677">Repeat</keyword>
<evidence type="ECO:0000256" key="18">
    <source>
        <dbReference type="ARBA" id="ARBA00023027"/>
    </source>
</evidence>
<comment type="caution">
    <text evidence="29">The sequence shown here is derived from an EMBL/GenBank/DDBJ whole genome shotgun (WGS) entry which is preliminary data.</text>
</comment>
<dbReference type="PANTHER" id="PTHR45846:SF1">
    <property type="entry name" value="TRNA-DIHYDROURIDINE(47) SYNTHASE [NAD(P)(+)]-LIKE"/>
    <property type="match status" value="1"/>
</dbReference>
<feature type="compositionally biased region" description="Polar residues" evidence="26">
    <location>
        <begin position="130"/>
        <end position="140"/>
    </location>
</feature>
<feature type="region of interest" description="Disordered" evidence="26">
    <location>
        <begin position="298"/>
        <end position="332"/>
    </location>
</feature>
<keyword evidence="7" id="KW-0963">Cytoplasm</keyword>
<comment type="function">
    <text evidence="21">Catalyzes the synthesis of dihydrouridine, a modified base found in the D-loop of most tRNAs. Specifically modifies U47 in cytoplasmic tRNAs. Catalyzes the synthesis of dihydrouridine in some mRNAs, thereby affecting their translation.</text>
</comment>
<evidence type="ECO:0000256" key="23">
    <source>
        <dbReference type="ARBA" id="ARBA00048342"/>
    </source>
</evidence>
<comment type="catalytic activity">
    <reaction evidence="25">
        <text>5,6-dihydrouridine(47) in tRNA + NADP(+) = uridine(47) in tRNA + NADPH + H(+)</text>
        <dbReference type="Rhea" id="RHEA:53360"/>
        <dbReference type="Rhea" id="RHEA-COMP:13539"/>
        <dbReference type="Rhea" id="RHEA-COMP:13540"/>
        <dbReference type="ChEBI" id="CHEBI:15378"/>
        <dbReference type="ChEBI" id="CHEBI:57783"/>
        <dbReference type="ChEBI" id="CHEBI:58349"/>
        <dbReference type="ChEBI" id="CHEBI:65315"/>
        <dbReference type="ChEBI" id="CHEBI:74443"/>
        <dbReference type="EC" id="1.3.1.89"/>
    </reaction>
    <physiologicalReaction direction="right-to-left" evidence="25">
        <dbReference type="Rhea" id="RHEA:53362"/>
    </physiologicalReaction>
</comment>